<dbReference type="InterPro" id="IPR015424">
    <property type="entry name" value="PyrdxlP-dep_Trfase"/>
</dbReference>
<dbReference type="GO" id="GO:0030170">
    <property type="term" value="F:pyridoxal phosphate binding"/>
    <property type="evidence" value="ECO:0007669"/>
    <property type="project" value="InterPro"/>
</dbReference>
<keyword evidence="2" id="KW-0663">Pyridoxal phosphate</keyword>
<dbReference type="AlphaFoldDB" id="A0A1I1QZR2"/>
<feature type="domain" description="HTH gntR-type" evidence="6">
    <location>
        <begin position="11"/>
        <end position="79"/>
    </location>
</feature>
<dbReference type="Pfam" id="PF00392">
    <property type="entry name" value="GntR"/>
    <property type="match status" value="1"/>
</dbReference>
<dbReference type="InterPro" id="IPR015422">
    <property type="entry name" value="PyrdxlP-dep_Trfase_small"/>
</dbReference>
<reference evidence="7 8" key="1">
    <citation type="submission" date="2016-10" db="EMBL/GenBank/DDBJ databases">
        <authorList>
            <person name="de Groot N.N."/>
        </authorList>
    </citation>
    <scope>NUCLEOTIDE SEQUENCE [LARGE SCALE GENOMIC DNA]</scope>
    <source>
        <strain evidence="7 8">DSM 6059</strain>
    </source>
</reference>
<keyword evidence="8" id="KW-1185">Reference proteome</keyword>
<dbReference type="SMART" id="SM00345">
    <property type="entry name" value="HTH_GNTR"/>
    <property type="match status" value="1"/>
</dbReference>
<proteinExistence type="inferred from homology"/>
<name>A0A1I1QZR2_9GAMM</name>
<dbReference type="CDD" id="cd07377">
    <property type="entry name" value="WHTH_GntR"/>
    <property type="match status" value="1"/>
</dbReference>
<dbReference type="Gene3D" id="3.40.640.10">
    <property type="entry name" value="Type I PLP-dependent aspartate aminotransferase-like (Major domain)"/>
    <property type="match status" value="1"/>
</dbReference>
<keyword evidence="7" id="KW-0032">Aminotransferase</keyword>
<accession>A0A1I1QZR2</accession>
<evidence type="ECO:0000256" key="4">
    <source>
        <dbReference type="ARBA" id="ARBA00023125"/>
    </source>
</evidence>
<dbReference type="SUPFAM" id="SSF53383">
    <property type="entry name" value="PLP-dependent transferases"/>
    <property type="match status" value="1"/>
</dbReference>
<evidence type="ECO:0000259" key="6">
    <source>
        <dbReference type="PROSITE" id="PS50949"/>
    </source>
</evidence>
<dbReference type="STRING" id="1123010.SAMN02745724_04067"/>
<dbReference type="Gene3D" id="3.90.1150.10">
    <property type="entry name" value="Aspartate Aminotransferase, domain 1"/>
    <property type="match status" value="1"/>
</dbReference>
<dbReference type="PANTHER" id="PTHR46577">
    <property type="entry name" value="HTH-TYPE TRANSCRIPTIONAL REGULATORY PROTEIN GABR"/>
    <property type="match status" value="1"/>
</dbReference>
<dbReference type="Gene3D" id="1.10.10.10">
    <property type="entry name" value="Winged helix-like DNA-binding domain superfamily/Winged helix DNA-binding domain"/>
    <property type="match status" value="1"/>
</dbReference>
<dbReference type="InterPro" id="IPR036390">
    <property type="entry name" value="WH_DNA-bd_sf"/>
</dbReference>
<sequence length="456" mass="50438">MWSPDLTLGEGPLYIRLVEAMTTAIKTGELKVGDKLPAQRQLAWHLEINLSTVTKAFTEATKRHLICGEVGRGTYILAQSTEAALFNLKQNTQNQIIDLSTHVPATRPDDTHLSDTLSTLLSEEHALEHYLNYLSPQLIQRMRVASALWLNSLGFSVTPQNCINTSCAQSALQLVLLECCNSDDTILVDELTFPGIKAAAKQLNLKLHGVKMDEQGITPDALDLAIRSTNAKVLVSDPNLQNPTGRTLSKQRQKDLITIIKQHKILFIEEYVIGALSEQPPISNEIKSQSILITSFAKAVAPGVRFAIVASEHSLINKLANEPHATTWQLSPLIAEIACRWIFDGTVKKRTLWQQAEIHRRFRLFKTLFANNLYAQNIKVCSHVWLAVNKNADLVAKELSDLGVEVVPASLFAVGRFCPNNIRISLTAAASLQTLKIGLEIILHSGFMTECSPSNE</sequence>
<dbReference type="GO" id="GO:0003700">
    <property type="term" value="F:DNA-binding transcription factor activity"/>
    <property type="evidence" value="ECO:0007669"/>
    <property type="project" value="InterPro"/>
</dbReference>
<comment type="similarity">
    <text evidence="1">In the C-terminal section; belongs to the class-I pyridoxal-phosphate-dependent aminotransferase family.</text>
</comment>
<keyword evidence="7" id="KW-0808">Transferase</keyword>
<evidence type="ECO:0000256" key="1">
    <source>
        <dbReference type="ARBA" id="ARBA00005384"/>
    </source>
</evidence>
<dbReference type="Pfam" id="PF00155">
    <property type="entry name" value="Aminotran_1_2"/>
    <property type="match status" value="1"/>
</dbReference>
<dbReference type="RefSeq" id="WP_091988981.1">
    <property type="nucleotide sequence ID" value="NZ_FOLO01000045.1"/>
</dbReference>
<evidence type="ECO:0000313" key="7">
    <source>
        <dbReference type="EMBL" id="SFD27614.1"/>
    </source>
</evidence>
<dbReference type="InterPro" id="IPR036388">
    <property type="entry name" value="WH-like_DNA-bd_sf"/>
</dbReference>
<evidence type="ECO:0000256" key="3">
    <source>
        <dbReference type="ARBA" id="ARBA00023015"/>
    </source>
</evidence>
<evidence type="ECO:0000256" key="2">
    <source>
        <dbReference type="ARBA" id="ARBA00022898"/>
    </source>
</evidence>
<keyword evidence="4 7" id="KW-0238">DNA-binding</keyword>
<dbReference type="GO" id="GO:0008483">
    <property type="term" value="F:transaminase activity"/>
    <property type="evidence" value="ECO:0007669"/>
    <property type="project" value="UniProtKB-KW"/>
</dbReference>
<protein>
    <submittedName>
        <fullName evidence="7">DNA-binding transcriptional regulator, MocR family, contains an aminotransferase domain</fullName>
    </submittedName>
</protein>
<dbReference type="SUPFAM" id="SSF46785">
    <property type="entry name" value="Winged helix' DNA-binding domain"/>
    <property type="match status" value="1"/>
</dbReference>
<dbReference type="PANTHER" id="PTHR46577:SF1">
    <property type="entry name" value="HTH-TYPE TRANSCRIPTIONAL REGULATORY PROTEIN GABR"/>
    <property type="match status" value="1"/>
</dbReference>
<evidence type="ECO:0000313" key="8">
    <source>
        <dbReference type="Proteomes" id="UP000198862"/>
    </source>
</evidence>
<evidence type="ECO:0000256" key="5">
    <source>
        <dbReference type="ARBA" id="ARBA00023163"/>
    </source>
</evidence>
<dbReference type="Proteomes" id="UP000198862">
    <property type="component" value="Unassembled WGS sequence"/>
</dbReference>
<dbReference type="OrthoDB" id="9804020at2"/>
<organism evidence="7 8">
    <name type="scientific">Pseudoalteromonas denitrificans DSM 6059</name>
    <dbReference type="NCBI Taxonomy" id="1123010"/>
    <lineage>
        <taxon>Bacteria</taxon>
        <taxon>Pseudomonadati</taxon>
        <taxon>Pseudomonadota</taxon>
        <taxon>Gammaproteobacteria</taxon>
        <taxon>Alteromonadales</taxon>
        <taxon>Pseudoalteromonadaceae</taxon>
        <taxon>Pseudoalteromonas</taxon>
    </lineage>
</organism>
<dbReference type="PROSITE" id="PS50949">
    <property type="entry name" value="HTH_GNTR"/>
    <property type="match status" value="1"/>
</dbReference>
<keyword evidence="5" id="KW-0804">Transcription</keyword>
<keyword evidence="3" id="KW-0805">Transcription regulation</keyword>
<dbReference type="InterPro" id="IPR004839">
    <property type="entry name" value="Aminotransferase_I/II_large"/>
</dbReference>
<dbReference type="InterPro" id="IPR051446">
    <property type="entry name" value="HTH_trans_reg/aminotransferase"/>
</dbReference>
<dbReference type="GO" id="GO:0003677">
    <property type="term" value="F:DNA binding"/>
    <property type="evidence" value="ECO:0007669"/>
    <property type="project" value="UniProtKB-KW"/>
</dbReference>
<gene>
    <name evidence="7" type="ORF">SAMN02745724_04067</name>
</gene>
<dbReference type="InterPro" id="IPR015421">
    <property type="entry name" value="PyrdxlP-dep_Trfase_major"/>
</dbReference>
<dbReference type="CDD" id="cd00609">
    <property type="entry name" value="AAT_like"/>
    <property type="match status" value="1"/>
</dbReference>
<dbReference type="InterPro" id="IPR000524">
    <property type="entry name" value="Tscrpt_reg_HTH_GntR"/>
</dbReference>
<dbReference type="EMBL" id="FOLO01000045">
    <property type="protein sequence ID" value="SFD27614.1"/>
    <property type="molecule type" value="Genomic_DNA"/>
</dbReference>